<accession>A0AA86TQV7</accession>
<organism evidence="1">
    <name type="scientific">Hexamita inflata</name>
    <dbReference type="NCBI Taxonomy" id="28002"/>
    <lineage>
        <taxon>Eukaryota</taxon>
        <taxon>Metamonada</taxon>
        <taxon>Diplomonadida</taxon>
        <taxon>Hexamitidae</taxon>
        <taxon>Hexamitinae</taxon>
        <taxon>Hexamita</taxon>
    </lineage>
</organism>
<name>A0AA86TQV7_9EUKA</name>
<evidence type="ECO:0000313" key="3">
    <source>
        <dbReference type="Proteomes" id="UP001642409"/>
    </source>
</evidence>
<proteinExistence type="predicted"/>
<reference evidence="2 3" key="2">
    <citation type="submission" date="2024-07" db="EMBL/GenBank/DDBJ databases">
        <authorList>
            <person name="Akdeniz Z."/>
        </authorList>
    </citation>
    <scope>NUCLEOTIDE SEQUENCE [LARGE SCALE GENOMIC DNA]</scope>
</reference>
<gene>
    <name evidence="1" type="ORF">HINF_LOCUS11027</name>
    <name evidence="2" type="ORF">HINF_LOCUS6294</name>
</gene>
<protein>
    <submittedName>
        <fullName evidence="2">Hypothetical_protein</fullName>
    </submittedName>
</protein>
<keyword evidence="3" id="KW-1185">Reference proteome</keyword>
<dbReference type="EMBL" id="CATOUU010000279">
    <property type="protein sequence ID" value="CAI9923382.1"/>
    <property type="molecule type" value="Genomic_DNA"/>
</dbReference>
<dbReference type="EMBL" id="CAXDID020000012">
    <property type="protein sequence ID" value="CAL5980681.1"/>
    <property type="molecule type" value="Genomic_DNA"/>
</dbReference>
<sequence>MRLSISDIFTMFSFNGKLYSQRDKKLQLLEQHQDHNLYQFVKNADSYYFQFCDNVYTFDALNGLEAKDQFQLNKNLNTKITLHIDSFNGVSAIGGVLIISSWKTSYFVDMINSIVVERPYKNDQKCVQDNKYQQNVGTRRNRFIAKERNSYQFIWRRISKVIIINIQYLYVSYMYQDQIDRFPKYSQNCRSLLTFLVLSQYFADINQERRDKVEYYLLK</sequence>
<reference evidence="1" key="1">
    <citation type="submission" date="2023-06" db="EMBL/GenBank/DDBJ databases">
        <authorList>
            <person name="Kurt Z."/>
        </authorList>
    </citation>
    <scope>NUCLEOTIDE SEQUENCE</scope>
</reference>
<dbReference type="AlphaFoldDB" id="A0AA86TQV7"/>
<comment type="caution">
    <text evidence="1">The sequence shown here is derived from an EMBL/GenBank/DDBJ whole genome shotgun (WGS) entry which is preliminary data.</text>
</comment>
<dbReference type="Proteomes" id="UP001642409">
    <property type="component" value="Unassembled WGS sequence"/>
</dbReference>
<evidence type="ECO:0000313" key="1">
    <source>
        <dbReference type="EMBL" id="CAI9923382.1"/>
    </source>
</evidence>
<evidence type="ECO:0000313" key="2">
    <source>
        <dbReference type="EMBL" id="CAL5980681.1"/>
    </source>
</evidence>